<protein>
    <submittedName>
        <fullName evidence="2">DUF4397 domain-containing protein</fullName>
    </submittedName>
</protein>
<evidence type="ECO:0000313" key="3">
    <source>
        <dbReference type="Proteomes" id="UP001139450"/>
    </source>
</evidence>
<dbReference type="Proteomes" id="UP001139450">
    <property type="component" value="Unassembled WGS sequence"/>
</dbReference>
<reference evidence="2" key="1">
    <citation type="submission" date="2022-04" db="EMBL/GenBank/DDBJ databases">
        <title>Mucilaginibacter sp. RS28 isolated from freshwater.</title>
        <authorList>
            <person name="Ko S.-R."/>
        </authorList>
    </citation>
    <scope>NUCLEOTIDE SEQUENCE</scope>
    <source>
        <strain evidence="2">RS28</strain>
    </source>
</reference>
<evidence type="ECO:0000313" key="2">
    <source>
        <dbReference type="EMBL" id="MCJ8208179.1"/>
    </source>
</evidence>
<dbReference type="InterPro" id="IPR025510">
    <property type="entry name" value="DUF4397"/>
</dbReference>
<keyword evidence="3" id="KW-1185">Reference proteome</keyword>
<feature type="domain" description="DUF4397" evidence="1">
    <location>
        <begin position="39"/>
        <end position="153"/>
    </location>
</feature>
<name>A0A9X1WZ33_9SPHI</name>
<proteinExistence type="predicted"/>
<evidence type="ECO:0000259" key="1">
    <source>
        <dbReference type="Pfam" id="PF14344"/>
    </source>
</evidence>
<dbReference type="RefSeq" id="WP_245128014.1">
    <property type="nucleotide sequence ID" value="NZ_JALJEJ010000001.1"/>
</dbReference>
<accession>A0A9X1WZ33</accession>
<dbReference type="AlphaFoldDB" id="A0A9X1WZ33"/>
<organism evidence="2 3">
    <name type="scientific">Mucilaginibacter straminoryzae</name>
    <dbReference type="NCBI Taxonomy" id="2932774"/>
    <lineage>
        <taxon>Bacteria</taxon>
        <taxon>Pseudomonadati</taxon>
        <taxon>Bacteroidota</taxon>
        <taxon>Sphingobacteriia</taxon>
        <taxon>Sphingobacteriales</taxon>
        <taxon>Sphingobacteriaceae</taxon>
        <taxon>Mucilaginibacter</taxon>
    </lineage>
</organism>
<gene>
    <name evidence="2" type="ORF">MUY27_00575</name>
</gene>
<comment type="caution">
    <text evidence="2">The sequence shown here is derived from an EMBL/GenBank/DDBJ whole genome shotgun (WGS) entry which is preliminary data.</text>
</comment>
<dbReference type="EMBL" id="JALJEJ010000001">
    <property type="protein sequence ID" value="MCJ8208179.1"/>
    <property type="molecule type" value="Genomic_DNA"/>
</dbReference>
<sequence>MKQQLLLRRAGIIGTICLLIISLSSCLKDKNDYVEVPAALISAINASPDAQPLDFYLDNNRGNYFPIKSGESMDYIRAFTGKRNASFNLYGSTQKIKTDTMTLRKDRFYSLFLCNVVSTPDYLLIADSVARPASGMATVRFVNVSPNAGAADLVIQGGATIATGKTYRTYSAFVPVQGNKTYTFEVRQGGNVLSIVSNVSLRAGSMYTVWLQGVSGGTTQTGLSAHIQDNVDYY</sequence>
<dbReference type="PROSITE" id="PS51257">
    <property type="entry name" value="PROKAR_LIPOPROTEIN"/>
    <property type="match status" value="1"/>
</dbReference>
<dbReference type="Pfam" id="PF14344">
    <property type="entry name" value="DUF4397"/>
    <property type="match status" value="1"/>
</dbReference>